<dbReference type="PANTHER" id="PTHR42693:SF33">
    <property type="entry name" value="ARYLSULFATASE"/>
    <property type="match status" value="1"/>
</dbReference>
<feature type="domain" description="Sulfatase N-terminal" evidence="2">
    <location>
        <begin position="17"/>
        <end position="351"/>
    </location>
</feature>
<evidence type="ECO:0000256" key="1">
    <source>
        <dbReference type="ARBA" id="ARBA00008779"/>
    </source>
</evidence>
<evidence type="ECO:0000313" key="4">
    <source>
        <dbReference type="Proteomes" id="UP001519344"/>
    </source>
</evidence>
<sequence length="445" mass="50064">MTKPNILFLFPDQHRGDWLPFGQEVWNEPGIESLPIQMPNLQKLMQRGTTFTKAITPSPLCAPARACLASGLRYHRCGVEGNHDNYPLEQRTFYSVLKEQGYNVGGVGKFDLHKASHWWGLDGWIDELGTLGFTHGVDNAGKIDAIVSGREEPKDPYMQFLYERGLADIHLKDMTGRGNSTLQTELPDDAYCDNWLSQNGVRLLREFQQDQPWFMVVNFTGPHNPWDVTQSMKERWKDIPFPLPVGSELDPAEITEIRQNYAAMLENIDRNVGMLLAEVEARGEIDRTVIIYASDHGEMLGDYNKFGKTRPERASVHIPLVISGPGILEHVHSEALVELQDLAGTIVELAGGTMEEAKDSASLVPILMGKHVAHRPYQISALSKIKNNGSTWISISDGQYKLIVSGEQDKRLYSVISDPWETENIASVEEETVTRLENALRDEIR</sequence>
<evidence type="ECO:0000259" key="2">
    <source>
        <dbReference type="Pfam" id="PF00884"/>
    </source>
</evidence>
<comment type="caution">
    <text evidence="3">The sequence shown here is derived from an EMBL/GenBank/DDBJ whole genome shotgun (WGS) entry which is preliminary data.</text>
</comment>
<comment type="similarity">
    <text evidence="1">Belongs to the sulfatase family.</text>
</comment>
<name>A0ABS4HQC4_9BACL</name>
<gene>
    <name evidence="3" type="ORF">J2Z65_000011</name>
</gene>
<dbReference type="SUPFAM" id="SSF53649">
    <property type="entry name" value="Alkaline phosphatase-like"/>
    <property type="match status" value="1"/>
</dbReference>
<dbReference type="InterPro" id="IPR050738">
    <property type="entry name" value="Sulfatase"/>
</dbReference>
<dbReference type="EMBL" id="JAGGKV010000001">
    <property type="protein sequence ID" value="MBP1960817.1"/>
    <property type="molecule type" value="Genomic_DNA"/>
</dbReference>
<dbReference type="PANTHER" id="PTHR42693">
    <property type="entry name" value="ARYLSULFATASE FAMILY MEMBER"/>
    <property type="match status" value="1"/>
</dbReference>
<organism evidence="3 4">
    <name type="scientific">Paenibacillus aceris</name>
    <dbReference type="NCBI Taxonomy" id="869555"/>
    <lineage>
        <taxon>Bacteria</taxon>
        <taxon>Bacillati</taxon>
        <taxon>Bacillota</taxon>
        <taxon>Bacilli</taxon>
        <taxon>Bacillales</taxon>
        <taxon>Paenibacillaceae</taxon>
        <taxon>Paenibacillus</taxon>
    </lineage>
</organism>
<keyword evidence="4" id="KW-1185">Reference proteome</keyword>
<dbReference type="Gene3D" id="3.40.720.10">
    <property type="entry name" value="Alkaline Phosphatase, subunit A"/>
    <property type="match status" value="1"/>
</dbReference>
<dbReference type="InterPro" id="IPR000917">
    <property type="entry name" value="Sulfatase_N"/>
</dbReference>
<dbReference type="InterPro" id="IPR017850">
    <property type="entry name" value="Alkaline_phosphatase_core_sf"/>
</dbReference>
<protein>
    <submittedName>
        <fullName evidence="3">Arylsulfatase A-like enzyme</fullName>
    </submittedName>
</protein>
<dbReference type="Proteomes" id="UP001519344">
    <property type="component" value="Unassembled WGS sequence"/>
</dbReference>
<accession>A0ABS4HQC4</accession>
<dbReference type="Pfam" id="PF00884">
    <property type="entry name" value="Sulfatase"/>
    <property type="match status" value="1"/>
</dbReference>
<reference evidence="3 4" key="1">
    <citation type="submission" date="2021-03" db="EMBL/GenBank/DDBJ databases">
        <title>Genomic Encyclopedia of Type Strains, Phase IV (KMG-IV): sequencing the most valuable type-strain genomes for metagenomic binning, comparative biology and taxonomic classification.</title>
        <authorList>
            <person name="Goeker M."/>
        </authorList>
    </citation>
    <scope>NUCLEOTIDE SEQUENCE [LARGE SCALE GENOMIC DNA]</scope>
    <source>
        <strain evidence="3 4">DSM 24950</strain>
    </source>
</reference>
<dbReference type="RefSeq" id="WP_167056849.1">
    <property type="nucleotide sequence ID" value="NZ_JAAOZR010000013.1"/>
</dbReference>
<evidence type="ECO:0000313" key="3">
    <source>
        <dbReference type="EMBL" id="MBP1960817.1"/>
    </source>
</evidence>
<proteinExistence type="inferred from homology"/>